<sequence length="71" mass="8390">MRSDEYPGDADEFEEWSEGMNPLNYVQLTSFEYRRGSLVLSFNNEHKLIVPPSLAEVTQEDFYHHWYASSE</sequence>
<evidence type="ECO:0000313" key="2">
    <source>
        <dbReference type="Proteomes" id="UP000283734"/>
    </source>
</evidence>
<comment type="caution">
    <text evidence="1">The sequence shown here is derived from an EMBL/GenBank/DDBJ whole genome shotgun (WGS) entry which is preliminary data.</text>
</comment>
<proteinExistence type="predicted"/>
<dbReference type="RefSeq" id="WP_119918420.1">
    <property type="nucleotide sequence ID" value="NZ_QYYA01000005.1"/>
</dbReference>
<evidence type="ECO:0000313" key="1">
    <source>
        <dbReference type="EMBL" id="RJG16356.1"/>
    </source>
</evidence>
<dbReference type="Proteomes" id="UP000283734">
    <property type="component" value="Unassembled WGS sequence"/>
</dbReference>
<accession>A0A418XUD5</accession>
<protein>
    <submittedName>
        <fullName evidence="1">Uncharacterized protein</fullName>
    </submittedName>
</protein>
<organism evidence="1 2">
    <name type="scientific">Alcanivorax profundi</name>
    <dbReference type="NCBI Taxonomy" id="2338368"/>
    <lineage>
        <taxon>Bacteria</taxon>
        <taxon>Pseudomonadati</taxon>
        <taxon>Pseudomonadota</taxon>
        <taxon>Gammaproteobacteria</taxon>
        <taxon>Oceanospirillales</taxon>
        <taxon>Alcanivoracaceae</taxon>
        <taxon>Alcanivorax</taxon>
    </lineage>
</organism>
<dbReference type="EMBL" id="QYYA01000005">
    <property type="protein sequence ID" value="RJG16356.1"/>
    <property type="molecule type" value="Genomic_DNA"/>
</dbReference>
<keyword evidence="2" id="KW-1185">Reference proteome</keyword>
<reference evidence="1 2" key="1">
    <citation type="submission" date="2018-09" db="EMBL/GenBank/DDBJ databases">
        <title>Alcanivorax profundi sp. nov., isolated from 1000 m-depth seawater of the Mariana Trench.</title>
        <authorList>
            <person name="Liu J."/>
        </authorList>
    </citation>
    <scope>NUCLEOTIDE SEQUENCE [LARGE SCALE GENOMIC DNA]</scope>
    <source>
        <strain evidence="1 2">MTEO17</strain>
    </source>
</reference>
<dbReference type="OrthoDB" id="6195151at2"/>
<name>A0A418XUD5_9GAMM</name>
<dbReference type="AlphaFoldDB" id="A0A418XUD5"/>
<gene>
    <name evidence="1" type="ORF">D4A39_13935</name>
</gene>